<dbReference type="Gene3D" id="6.10.340.10">
    <property type="match status" value="1"/>
</dbReference>
<dbReference type="EMBL" id="CP036150">
    <property type="protein sequence ID" value="QEN07440.1"/>
    <property type="molecule type" value="Genomic_DNA"/>
</dbReference>
<evidence type="ECO:0000313" key="5">
    <source>
        <dbReference type="Proteomes" id="UP000324209"/>
    </source>
</evidence>
<accession>A0A5C1QKA2</accession>
<keyword evidence="1" id="KW-0378">Hydrolase</keyword>
<dbReference type="AlphaFoldDB" id="A0A5C1QKA2"/>
<dbReference type="SUPFAM" id="SSF55781">
    <property type="entry name" value="GAF domain-like"/>
    <property type="match status" value="1"/>
</dbReference>
<dbReference type="Pfam" id="PF00672">
    <property type="entry name" value="HAMP"/>
    <property type="match status" value="1"/>
</dbReference>
<name>A0A5C1QKA2_9SPIO</name>
<dbReference type="SUPFAM" id="SSF158472">
    <property type="entry name" value="HAMP domain-like"/>
    <property type="match status" value="1"/>
</dbReference>
<keyword evidence="2" id="KW-1133">Transmembrane helix</keyword>
<dbReference type="SMART" id="SM00304">
    <property type="entry name" value="HAMP"/>
    <property type="match status" value="1"/>
</dbReference>
<dbReference type="OrthoDB" id="353740at2"/>
<keyword evidence="2" id="KW-0472">Membrane</keyword>
<protein>
    <submittedName>
        <fullName evidence="4">HAMP domain-containing protein</fullName>
    </submittedName>
</protein>
<keyword evidence="2" id="KW-0812">Transmembrane</keyword>
<evidence type="ECO:0000259" key="3">
    <source>
        <dbReference type="PROSITE" id="PS50885"/>
    </source>
</evidence>
<dbReference type="InterPro" id="IPR003660">
    <property type="entry name" value="HAMP_dom"/>
</dbReference>
<dbReference type="CDD" id="cd06225">
    <property type="entry name" value="HAMP"/>
    <property type="match status" value="1"/>
</dbReference>
<dbReference type="PANTHER" id="PTHR43156:SF2">
    <property type="entry name" value="STAGE II SPORULATION PROTEIN E"/>
    <property type="match status" value="1"/>
</dbReference>
<feature type="transmembrane region" description="Helical" evidence="2">
    <location>
        <begin position="214"/>
        <end position="237"/>
    </location>
</feature>
<dbReference type="InterPro" id="IPR003018">
    <property type="entry name" value="GAF"/>
</dbReference>
<dbReference type="PANTHER" id="PTHR43156">
    <property type="entry name" value="STAGE II SPORULATION PROTEIN E-RELATED"/>
    <property type="match status" value="1"/>
</dbReference>
<sequence length="704" mass="80779">MAIMVMYFTIHTTKRRIFMRIRNKLFITNVSVFLLFIGIFLIFILTSFRLMNLKDLQREASSVRNSILKLEYANRAVLNANAAPLDTLKWAGIEVTDALRNFSENENLIYLNQNTVSRIDEIKDLFYERDFDAYYEQIENELSKVRQRLYNTTLELELQDMTEQGFQSDSGFKTMVKIQEDVRTFILWHRPLADSFVSVTNAIISEVQDQIATIILQTGITVFVGIFLSLFLIIALYRNMIKKLRSVNDGIRKISSGDLLTRINIESEDELGTIGQNFNLLTETIWHKVNNIGSIIHNMGQSLSSEADALVLEQSILDLAIENTHADSGALYIPDHEERTIFCKIKTSNFATPYDHDDMEESIPFGKTVIGISVLSGEPLFLRTLKGQNLIPERGLFDKGYISSCLILPLVSEKTVIALLCLQKNNENQFFSDMDYSNIQSFVEFSAVTLNNLAQYKELLKSSGLNREMEIASDIQKSLLPPRLPRVDGFDLSVKTYTQKGISGEIYDFFPLGVDRWLFCLAEVEEKGIASSMLLVILRTLVRILVKPEQEPAEMLNNIFDNFHETTGLDTNIKISLCLMEPKKKVFHFCGTSDQKMILFDRKSETMKLVSALQKEEGRFISVKGTLRKDVFLLMMTDGFHRTLNEENQMYGWDPPQRILKQYGDHTADWLQDAINKDLTFFERNLGQRDDRTLFIAKYKGASR</sequence>
<evidence type="ECO:0000313" key="4">
    <source>
        <dbReference type="EMBL" id="QEN07440.1"/>
    </source>
</evidence>
<dbReference type="Proteomes" id="UP000324209">
    <property type="component" value="Chromosome"/>
</dbReference>
<dbReference type="InterPro" id="IPR052016">
    <property type="entry name" value="Bact_Sigma-Reg"/>
</dbReference>
<feature type="domain" description="HAMP" evidence="3">
    <location>
        <begin position="238"/>
        <end position="290"/>
    </location>
</feature>
<evidence type="ECO:0000256" key="2">
    <source>
        <dbReference type="SAM" id="Phobius"/>
    </source>
</evidence>
<dbReference type="Pfam" id="PF13185">
    <property type="entry name" value="GAF_2"/>
    <property type="match status" value="1"/>
</dbReference>
<evidence type="ECO:0000256" key="1">
    <source>
        <dbReference type="ARBA" id="ARBA00022801"/>
    </source>
</evidence>
<dbReference type="Gene3D" id="3.30.450.40">
    <property type="match status" value="1"/>
</dbReference>
<dbReference type="GO" id="GO:0016020">
    <property type="term" value="C:membrane"/>
    <property type="evidence" value="ECO:0007669"/>
    <property type="project" value="InterPro"/>
</dbReference>
<dbReference type="GO" id="GO:0007165">
    <property type="term" value="P:signal transduction"/>
    <property type="evidence" value="ECO:0007669"/>
    <property type="project" value="InterPro"/>
</dbReference>
<dbReference type="Pfam" id="PF07228">
    <property type="entry name" value="SpoIIE"/>
    <property type="match status" value="1"/>
</dbReference>
<gene>
    <name evidence="4" type="ORF">EXM22_05340</name>
</gene>
<dbReference type="InterPro" id="IPR001932">
    <property type="entry name" value="PPM-type_phosphatase-like_dom"/>
</dbReference>
<dbReference type="InterPro" id="IPR029016">
    <property type="entry name" value="GAF-like_dom_sf"/>
</dbReference>
<reference evidence="4 5" key="1">
    <citation type="submission" date="2019-02" db="EMBL/GenBank/DDBJ databases">
        <title>Complete Genome Sequence and Methylome Analysis of free living Spirochaetas.</title>
        <authorList>
            <person name="Fomenkov A."/>
            <person name="Dubinina G."/>
            <person name="Leshcheva N."/>
            <person name="Mikheeva N."/>
            <person name="Grabovich M."/>
            <person name="Vincze T."/>
            <person name="Roberts R.J."/>
        </authorList>
    </citation>
    <scope>NUCLEOTIDE SEQUENCE [LARGE SCALE GENOMIC DNA]</scope>
    <source>
        <strain evidence="4 5">K2</strain>
    </source>
</reference>
<feature type="transmembrane region" description="Helical" evidence="2">
    <location>
        <begin position="25"/>
        <end position="48"/>
    </location>
</feature>
<dbReference type="SMART" id="SM00331">
    <property type="entry name" value="PP2C_SIG"/>
    <property type="match status" value="1"/>
</dbReference>
<dbReference type="PROSITE" id="PS50885">
    <property type="entry name" value="HAMP"/>
    <property type="match status" value="1"/>
</dbReference>
<dbReference type="Gene3D" id="3.60.40.10">
    <property type="entry name" value="PPM-type phosphatase domain"/>
    <property type="match status" value="1"/>
</dbReference>
<dbReference type="InterPro" id="IPR036457">
    <property type="entry name" value="PPM-type-like_dom_sf"/>
</dbReference>
<organism evidence="4 5">
    <name type="scientific">Oceanispirochaeta crateris</name>
    <dbReference type="NCBI Taxonomy" id="2518645"/>
    <lineage>
        <taxon>Bacteria</taxon>
        <taxon>Pseudomonadati</taxon>
        <taxon>Spirochaetota</taxon>
        <taxon>Spirochaetia</taxon>
        <taxon>Spirochaetales</taxon>
        <taxon>Spirochaetaceae</taxon>
        <taxon>Oceanispirochaeta</taxon>
    </lineage>
</organism>
<proteinExistence type="predicted"/>
<keyword evidence="5" id="KW-1185">Reference proteome</keyword>
<dbReference type="GO" id="GO:0016791">
    <property type="term" value="F:phosphatase activity"/>
    <property type="evidence" value="ECO:0007669"/>
    <property type="project" value="TreeGrafter"/>
</dbReference>
<dbReference type="KEGG" id="ock:EXM22_05340"/>